<feature type="transmembrane region" description="Helical" evidence="1">
    <location>
        <begin position="44"/>
        <end position="64"/>
    </location>
</feature>
<reference evidence="2" key="1">
    <citation type="journal article" date="2020" name="Microorganisms">
        <title>Reliable Identification of Environmental Pseudomonas Isolates Using the rpoD Gene.</title>
        <authorList>
            <consortium name="The Broad Institute Genome Sequencing Platform"/>
            <person name="Girard L."/>
            <person name="Lood C."/>
            <person name="Rokni-Zadeh H."/>
            <person name="van Noort V."/>
            <person name="Lavigne R."/>
            <person name="De Mot R."/>
        </authorList>
    </citation>
    <scope>NUCLEOTIDE SEQUENCE [LARGE SCALE GENOMIC DNA]</scope>
    <source>
        <strain evidence="2">SWRI145</strain>
    </source>
</reference>
<protein>
    <submittedName>
        <fullName evidence="2">Uncharacterized protein</fullName>
    </submittedName>
</protein>
<comment type="caution">
    <text evidence="2">The sequence shown here is derived from an EMBL/GenBank/DDBJ whole genome shotgun (WGS) entry which is preliminary data.</text>
</comment>
<evidence type="ECO:0000313" key="2">
    <source>
        <dbReference type="EMBL" id="MBC3295745.1"/>
    </source>
</evidence>
<evidence type="ECO:0000256" key="1">
    <source>
        <dbReference type="SAM" id="Phobius"/>
    </source>
</evidence>
<feature type="transmembrane region" description="Helical" evidence="1">
    <location>
        <begin position="7"/>
        <end position="32"/>
    </location>
</feature>
<proteinExistence type="predicted"/>
<keyword evidence="1" id="KW-0812">Transmembrane</keyword>
<sequence length="267" mass="31097">MDFRKTNIALLSIVAVLLIIACLVLIKILFTATKGFEWGSVSDWLSTLANLTMAGAAVYAAYIAKNWLKPNLQQQGLHKIIGFLQNDLSSLVNERLDYIHVITVIDRIEWIKTNIKFYPGEKQKRLKETLNEIKNEILPTNSKIRKITSIKHFNSLTSDLEWYGYEFNKDKKIIVEQILKKIKDIELITLNIQFQTQKLYEKDIQNAFILAQPSEYDKVNKMFDTIIESITPYSNQLNDEFKEFEKLKEQLSLKSSSITDFFELIKY</sequence>
<organism evidence="2">
    <name type="scientific">Pseudomonas tritici</name>
    <dbReference type="NCBI Taxonomy" id="2745518"/>
    <lineage>
        <taxon>Bacteria</taxon>
        <taxon>Pseudomonadati</taxon>
        <taxon>Pseudomonadota</taxon>
        <taxon>Gammaproteobacteria</taxon>
        <taxon>Pseudomonadales</taxon>
        <taxon>Pseudomonadaceae</taxon>
        <taxon>Pseudomonas</taxon>
    </lineage>
</organism>
<dbReference type="AlphaFoldDB" id="A0A8I0CZY3"/>
<keyword evidence="1" id="KW-0472">Membrane</keyword>
<dbReference type="PROSITE" id="PS51257">
    <property type="entry name" value="PROKAR_LIPOPROTEIN"/>
    <property type="match status" value="1"/>
</dbReference>
<gene>
    <name evidence="2" type="ORF">HU722_29870</name>
</gene>
<dbReference type="EMBL" id="JABWQF010000022">
    <property type="protein sequence ID" value="MBC3295745.1"/>
    <property type="molecule type" value="Genomic_DNA"/>
</dbReference>
<keyword evidence="1" id="KW-1133">Transmembrane helix</keyword>
<accession>A0A8I0CZY3</accession>
<name>A0A8I0CZY3_9PSED</name>